<proteinExistence type="predicted"/>
<reference evidence="2 3" key="1">
    <citation type="journal article" date="2008" name="PLoS Genet.">
        <title>Genomic islands in the pathogenic filamentous fungus Aspergillus fumigatus.</title>
        <authorList>
            <person name="Fedorova N.D."/>
            <person name="Khaldi N."/>
            <person name="Joardar V.S."/>
            <person name="Maiti R."/>
            <person name="Amedeo P."/>
            <person name="Anderson M.J."/>
            <person name="Crabtree J."/>
            <person name="Silva J.C."/>
            <person name="Badger J.H."/>
            <person name="Albarraq A."/>
            <person name="Angiuoli S."/>
            <person name="Bussey H."/>
            <person name="Bowyer P."/>
            <person name="Cotty P.J."/>
            <person name="Dyer P.S."/>
            <person name="Egan A."/>
            <person name="Galens K."/>
            <person name="Fraser-Liggett C.M."/>
            <person name="Haas B.J."/>
            <person name="Inman J.M."/>
            <person name="Kent R."/>
            <person name="Lemieux S."/>
            <person name="Malavazi I."/>
            <person name="Orvis J."/>
            <person name="Roemer T."/>
            <person name="Ronning C.M."/>
            <person name="Sundaram J.P."/>
            <person name="Sutton G."/>
            <person name="Turner G."/>
            <person name="Venter J.C."/>
            <person name="White O.R."/>
            <person name="Whitty B.R."/>
            <person name="Youngman P."/>
            <person name="Wolfe K.H."/>
            <person name="Goldman G.H."/>
            <person name="Wortman J.R."/>
            <person name="Jiang B."/>
            <person name="Denning D.W."/>
            <person name="Nierman W.C."/>
        </authorList>
    </citation>
    <scope>NUCLEOTIDE SEQUENCE [LARGE SCALE GENOMIC DNA]</scope>
    <source>
        <strain evidence="3">CBS 144.89 / FGSC A1163 / CEA10</strain>
    </source>
</reference>
<keyword evidence="3" id="KW-1185">Reference proteome</keyword>
<evidence type="ECO:0000256" key="1">
    <source>
        <dbReference type="SAM" id="MobiDB-lite"/>
    </source>
</evidence>
<dbReference type="VEuPathDB" id="FungiDB:AFUB_101910"/>
<name>B0YF85_ASPFC</name>
<dbReference type="AlphaFoldDB" id="B0YF85"/>
<evidence type="ECO:0000313" key="3">
    <source>
        <dbReference type="Proteomes" id="UP000001699"/>
    </source>
</evidence>
<dbReference type="HOGENOM" id="CLU_2333244_0_0_1"/>
<dbReference type="EMBL" id="DS499604">
    <property type="protein sequence ID" value="EDP47198.1"/>
    <property type="molecule type" value="Genomic_DNA"/>
</dbReference>
<accession>B0YF85</accession>
<dbReference type="Proteomes" id="UP000001699">
    <property type="component" value="Unassembled WGS sequence"/>
</dbReference>
<feature type="compositionally biased region" description="Basic residues" evidence="1">
    <location>
        <begin position="24"/>
        <end position="43"/>
    </location>
</feature>
<sequence length="98" mass="11569">MYVQHTGLRPSSTNHWRYSTHGIRPPRKGLAPKHRRTSLRPSRRTGSQRWSRWRLIEARSVAPTCKRGDYIDYIATAWIGWITVTVVRGFRLPWVKTQ</sequence>
<protein>
    <submittedName>
        <fullName evidence="2">Uncharacterized protein</fullName>
    </submittedName>
</protein>
<organism evidence="2 3">
    <name type="scientific">Aspergillus fumigatus (strain CBS 144.89 / FGSC A1163 / CEA10)</name>
    <name type="common">Neosartorya fumigata</name>
    <dbReference type="NCBI Taxonomy" id="451804"/>
    <lineage>
        <taxon>Eukaryota</taxon>
        <taxon>Fungi</taxon>
        <taxon>Dikarya</taxon>
        <taxon>Ascomycota</taxon>
        <taxon>Pezizomycotina</taxon>
        <taxon>Eurotiomycetes</taxon>
        <taxon>Eurotiomycetidae</taxon>
        <taxon>Eurotiales</taxon>
        <taxon>Aspergillaceae</taxon>
        <taxon>Aspergillus</taxon>
        <taxon>Aspergillus subgen. Fumigati</taxon>
    </lineage>
</organism>
<feature type="region of interest" description="Disordered" evidence="1">
    <location>
        <begin position="1"/>
        <end position="46"/>
    </location>
</feature>
<evidence type="ECO:0000313" key="2">
    <source>
        <dbReference type="EMBL" id="EDP47198.1"/>
    </source>
</evidence>
<gene>
    <name evidence="2" type="ORF">AFUB_101910</name>
</gene>